<sequence length="223" mass="26510">MSIYNKKYFFVSVGLLLLLILAFLIFPLKQKEKLSFEYDIDKIDSNFIKKELMDNGCYDKIENVDMNYESLQKFVIKCNEVYSGAYIKLDKNCSNFDRPSDTKRCKDWEMYDDLSRFLIYDYMHFDNENLKISLEHNGCAGENLKLDDIYDANNCNRIYESDLYTSQAIDESNYEICNEIEDKVNSEFCISRYWIEHAKNIEDCKNIIHNNLKGVCQDKFKEK</sequence>
<feature type="transmembrane region" description="Helical" evidence="1">
    <location>
        <begin position="7"/>
        <end position="28"/>
    </location>
</feature>
<keyword evidence="3" id="KW-1185">Reference proteome</keyword>
<evidence type="ECO:0000313" key="3">
    <source>
        <dbReference type="Proteomes" id="UP000680365"/>
    </source>
</evidence>
<protein>
    <submittedName>
        <fullName evidence="2">Uncharacterized protein</fullName>
    </submittedName>
</protein>
<dbReference type="RefSeq" id="WP_213348491.1">
    <property type="nucleotide sequence ID" value="NZ_JAEDAM010000011.1"/>
</dbReference>
<dbReference type="EMBL" id="JAEDAM010000011">
    <property type="protein sequence ID" value="MBS8121709.1"/>
    <property type="molecule type" value="Genomic_DNA"/>
</dbReference>
<keyword evidence="1" id="KW-0812">Transmembrane</keyword>
<organism evidence="2 3">
    <name type="scientific">Candidatus Vampirococcus lugosii</name>
    <dbReference type="NCBI Taxonomy" id="2789015"/>
    <lineage>
        <taxon>Bacteria</taxon>
        <taxon>Candidatus Absconditibacteriota</taxon>
        <taxon>Vampirococcus</taxon>
    </lineage>
</organism>
<evidence type="ECO:0000313" key="2">
    <source>
        <dbReference type="EMBL" id="MBS8121709.1"/>
    </source>
</evidence>
<keyword evidence="1" id="KW-0472">Membrane</keyword>
<proteinExistence type="predicted"/>
<name>A0ABS5QKS1_9BACT</name>
<accession>A0ABS5QKS1</accession>
<keyword evidence="1" id="KW-1133">Transmembrane helix</keyword>
<reference evidence="2 3" key="1">
    <citation type="journal article" date="2021" name="Nat. Commun.">
        <title>Reductive evolution and unique predatory mode in the CPR bacterium Vampirococcus lugosii.</title>
        <authorList>
            <person name="Moreira D."/>
            <person name="Zivanovic Y."/>
            <person name="Lopez-Archilla A.I."/>
            <person name="Iniesto M."/>
            <person name="Lopez-Garcia P."/>
        </authorList>
    </citation>
    <scope>NUCLEOTIDE SEQUENCE [LARGE SCALE GENOMIC DNA]</scope>
    <source>
        <strain evidence="2">Chiprana</strain>
    </source>
</reference>
<evidence type="ECO:0000256" key="1">
    <source>
        <dbReference type="SAM" id="Phobius"/>
    </source>
</evidence>
<dbReference type="Proteomes" id="UP000680365">
    <property type="component" value="Unassembled WGS sequence"/>
</dbReference>
<gene>
    <name evidence="2" type="ORF">VAMP_19n16</name>
</gene>
<comment type="caution">
    <text evidence="2">The sequence shown here is derived from an EMBL/GenBank/DDBJ whole genome shotgun (WGS) entry which is preliminary data.</text>
</comment>